<keyword evidence="2" id="KW-1185">Reference proteome</keyword>
<reference evidence="1 2" key="1">
    <citation type="journal article" date="2007" name="Genome Res.">
        <title>Genome characteristics of facultatively symbiotic Frankia sp. strains reflect host range and host plant biogeography.</title>
        <authorList>
            <person name="Normand P."/>
            <person name="Lapierre P."/>
            <person name="Tisa L.S."/>
            <person name="Gogarten J.P."/>
            <person name="Alloisio N."/>
            <person name="Bagnarol E."/>
            <person name="Bassi C.A."/>
            <person name="Berry A.M."/>
            <person name="Bickhart D.M."/>
            <person name="Choisne N."/>
            <person name="Couloux A."/>
            <person name="Cournoyer B."/>
            <person name="Cruveiller S."/>
            <person name="Daubin V."/>
            <person name="Demange N."/>
            <person name="Francino M.P."/>
            <person name="Goltsman E."/>
            <person name="Huang Y."/>
            <person name="Kopp O.R."/>
            <person name="Labarre L."/>
            <person name="Lapidus A."/>
            <person name="Lavire C."/>
            <person name="Marechal J."/>
            <person name="Martinez M."/>
            <person name="Mastronunzio J.E."/>
            <person name="Mullin B.C."/>
            <person name="Niemann J."/>
            <person name="Pujic P."/>
            <person name="Rawnsley T."/>
            <person name="Rouy Z."/>
            <person name="Schenowitz C."/>
            <person name="Sellstedt A."/>
            <person name="Tavares F."/>
            <person name="Tomkins J.P."/>
            <person name="Vallenet D."/>
            <person name="Valverde C."/>
            <person name="Wall L.G."/>
            <person name="Wang Y."/>
            <person name="Medigue C."/>
            <person name="Benson D.R."/>
        </authorList>
    </citation>
    <scope>NUCLEOTIDE SEQUENCE [LARGE SCALE GENOMIC DNA]</scope>
    <source>
        <strain evidence="2">DSM 45818 / CECT 9043 / CcI3</strain>
    </source>
</reference>
<name>Q2J8P4_FRACC</name>
<dbReference type="InterPro" id="IPR044543">
    <property type="entry name" value="YHJQ-like"/>
</dbReference>
<dbReference type="Proteomes" id="UP000001937">
    <property type="component" value="Chromosome"/>
</dbReference>
<evidence type="ECO:0000313" key="1">
    <source>
        <dbReference type="EMBL" id="ABD12348.1"/>
    </source>
</evidence>
<dbReference type="KEGG" id="fra:Francci3_2991"/>
<protein>
    <submittedName>
        <fullName evidence="1">Uncharacterized protein</fullName>
    </submittedName>
</protein>
<dbReference type="OrthoDB" id="5396211at2"/>
<dbReference type="AlphaFoldDB" id="Q2J8P4"/>
<dbReference type="Gene3D" id="1.20.1270.360">
    <property type="match status" value="1"/>
</dbReference>
<dbReference type="EMBL" id="CP000249">
    <property type="protein sequence ID" value="ABD12348.1"/>
    <property type="molecule type" value="Genomic_DNA"/>
</dbReference>
<dbReference type="RefSeq" id="WP_011437376.1">
    <property type="nucleotide sequence ID" value="NC_007777.1"/>
</dbReference>
<dbReference type="CDD" id="cd08026">
    <property type="entry name" value="DUF326"/>
    <property type="match status" value="1"/>
</dbReference>
<sequence length="118" mass="12971">MQHAEMINKNMRKAIEECMSCSALCEETISYCMDMPGAMMESANMRLMMDCAAVTRTCADMMCRMSPMHGEMCAMCARICVMCAEMCERMPQDQQLAKLAGACRSCAESCNTMVGAAA</sequence>
<dbReference type="STRING" id="106370.Francci3_2991"/>
<organism evidence="1 2">
    <name type="scientific">Frankia casuarinae (strain DSM 45818 / CECT 9043 / HFP020203 / CcI3)</name>
    <dbReference type="NCBI Taxonomy" id="106370"/>
    <lineage>
        <taxon>Bacteria</taxon>
        <taxon>Bacillati</taxon>
        <taxon>Actinomycetota</taxon>
        <taxon>Actinomycetes</taxon>
        <taxon>Frankiales</taxon>
        <taxon>Frankiaceae</taxon>
        <taxon>Frankia</taxon>
    </lineage>
</organism>
<proteinExistence type="predicted"/>
<accession>Q2J8P4</accession>
<accession>A0A1X1PSH4</accession>
<evidence type="ECO:0000313" key="2">
    <source>
        <dbReference type="Proteomes" id="UP000001937"/>
    </source>
</evidence>
<dbReference type="Pfam" id="PF03860">
    <property type="entry name" value="Csp"/>
    <property type="match status" value="1"/>
</dbReference>
<dbReference type="InterPro" id="IPR005560">
    <property type="entry name" value="Csp_YhjQ"/>
</dbReference>
<dbReference type="PANTHER" id="PTHR37310">
    <property type="entry name" value="CYTOPLASMIC PROTEIN-RELATED"/>
    <property type="match status" value="1"/>
</dbReference>
<dbReference type="HOGENOM" id="CLU_142273_0_0_11"/>
<dbReference type="eggNOG" id="ENOG5032YX2">
    <property type="taxonomic scope" value="Bacteria"/>
</dbReference>
<dbReference type="PANTHER" id="PTHR37310:SF1">
    <property type="entry name" value="CYTOPLASMIC PROTEIN"/>
    <property type="match status" value="1"/>
</dbReference>
<gene>
    <name evidence="1" type="ordered locus">Francci3_2991</name>
</gene>